<feature type="transmembrane region" description="Helical" evidence="8">
    <location>
        <begin position="81"/>
        <end position="100"/>
    </location>
</feature>
<gene>
    <name evidence="11" type="ORF">UFOPK2731_00562</name>
    <name evidence="12" type="ORF">UFOPK3161_00707</name>
    <name evidence="10" type="ORF">UFOPK3962_00605</name>
    <name evidence="13" type="ORF">UFOPK4427_00556</name>
</gene>
<dbReference type="GO" id="GO:0005886">
    <property type="term" value="C:plasma membrane"/>
    <property type="evidence" value="ECO:0007669"/>
    <property type="project" value="UniProtKB-SubCell"/>
</dbReference>
<dbReference type="EMBL" id="CAEZYO010000011">
    <property type="protein sequence ID" value="CAB4726581.1"/>
    <property type="molecule type" value="Genomic_DNA"/>
</dbReference>
<evidence type="ECO:0000256" key="7">
    <source>
        <dbReference type="ARBA" id="ARBA00023136"/>
    </source>
</evidence>
<evidence type="ECO:0000313" key="11">
    <source>
        <dbReference type="EMBL" id="CAB4726581.1"/>
    </source>
</evidence>
<sequence>MSTPLQVYEPFRAGLPPLRTYWKSLWSRRTFISEYSRSELREQHFDSAFGQLWLILNPLLLSAVYFLLIVIIRGSSDSTRYAHLTATLFLFYLVSNSLTGGVKSITAGQRLILNTAFPRIMLPISAVVIAVIKFLPTLAVFLVIRTVLGLAFSWQMLWAIPVLLIAMLLSLGLAITISCVNVYFRDITNFLPYMTRTLLYLSPILYEASDLTPKLRTLELFNPLFPILDSWSRALVHGQVPHISHLLIALGWAFGIFFIGTYFFLSREREFAVRL</sequence>
<proteinExistence type="predicted"/>
<dbReference type="PANTHER" id="PTHR30413:SF8">
    <property type="entry name" value="TRANSPORT PERMEASE PROTEIN"/>
    <property type="match status" value="1"/>
</dbReference>
<feature type="transmembrane region" description="Helical" evidence="8">
    <location>
        <begin position="120"/>
        <end position="144"/>
    </location>
</feature>
<reference evidence="10" key="1">
    <citation type="submission" date="2020-05" db="EMBL/GenBank/DDBJ databases">
        <authorList>
            <person name="Chiriac C."/>
            <person name="Salcher M."/>
            <person name="Ghai R."/>
            <person name="Kavagutti S V."/>
        </authorList>
    </citation>
    <scope>NUCLEOTIDE SEQUENCE</scope>
</reference>
<evidence type="ECO:0000313" key="12">
    <source>
        <dbReference type="EMBL" id="CAB4823323.1"/>
    </source>
</evidence>
<dbReference type="PROSITE" id="PS51012">
    <property type="entry name" value="ABC_TM2"/>
    <property type="match status" value="1"/>
</dbReference>
<organism evidence="10">
    <name type="scientific">freshwater metagenome</name>
    <dbReference type="NCBI Taxonomy" id="449393"/>
    <lineage>
        <taxon>unclassified sequences</taxon>
        <taxon>metagenomes</taxon>
        <taxon>ecological metagenomes</taxon>
    </lineage>
</organism>
<keyword evidence="3" id="KW-1003">Cell membrane</keyword>
<protein>
    <submittedName>
        <fullName evidence="10">Unannotated protein</fullName>
    </submittedName>
</protein>
<evidence type="ECO:0000256" key="8">
    <source>
        <dbReference type="SAM" id="Phobius"/>
    </source>
</evidence>
<feature type="transmembrane region" description="Helical" evidence="8">
    <location>
        <begin position="52"/>
        <end position="72"/>
    </location>
</feature>
<dbReference type="EMBL" id="CAESAH010000011">
    <property type="protein sequence ID" value="CAB4336231.1"/>
    <property type="molecule type" value="Genomic_DNA"/>
</dbReference>
<feature type="transmembrane region" description="Helical" evidence="8">
    <location>
        <begin position="243"/>
        <end position="265"/>
    </location>
</feature>
<evidence type="ECO:0000256" key="5">
    <source>
        <dbReference type="ARBA" id="ARBA00022692"/>
    </source>
</evidence>
<feature type="domain" description="ABC transmembrane type-2" evidence="9">
    <location>
        <begin position="49"/>
        <end position="267"/>
    </location>
</feature>
<dbReference type="PANTHER" id="PTHR30413">
    <property type="entry name" value="INNER MEMBRANE TRANSPORT PERMEASE"/>
    <property type="match status" value="1"/>
</dbReference>
<comment type="subcellular location">
    <subcellularLocation>
        <location evidence="1">Cell inner membrane</location>
        <topology evidence="1">Multi-pass membrane protein</topology>
    </subcellularLocation>
</comment>
<dbReference type="EMBL" id="CAFBRY010000010">
    <property type="protein sequence ID" value="CAB5142047.1"/>
    <property type="molecule type" value="Genomic_DNA"/>
</dbReference>
<keyword evidence="4" id="KW-0997">Cell inner membrane</keyword>
<dbReference type="InterPro" id="IPR047817">
    <property type="entry name" value="ABC2_TM_bact-type"/>
</dbReference>
<evidence type="ECO:0000256" key="3">
    <source>
        <dbReference type="ARBA" id="ARBA00022475"/>
    </source>
</evidence>
<keyword evidence="2" id="KW-0813">Transport</keyword>
<evidence type="ECO:0000313" key="13">
    <source>
        <dbReference type="EMBL" id="CAB5142047.1"/>
    </source>
</evidence>
<keyword evidence="6 8" id="KW-1133">Transmembrane helix</keyword>
<keyword evidence="5 8" id="KW-0812">Transmembrane</keyword>
<dbReference type="AlphaFoldDB" id="A0A6J5Z0V4"/>
<evidence type="ECO:0000256" key="1">
    <source>
        <dbReference type="ARBA" id="ARBA00004429"/>
    </source>
</evidence>
<evidence type="ECO:0000256" key="4">
    <source>
        <dbReference type="ARBA" id="ARBA00022519"/>
    </source>
</evidence>
<dbReference type="GO" id="GO:0140359">
    <property type="term" value="F:ABC-type transporter activity"/>
    <property type="evidence" value="ECO:0007669"/>
    <property type="project" value="InterPro"/>
</dbReference>
<evidence type="ECO:0000256" key="6">
    <source>
        <dbReference type="ARBA" id="ARBA00022989"/>
    </source>
</evidence>
<dbReference type="EMBL" id="CAFABC010000013">
    <property type="protein sequence ID" value="CAB4823323.1"/>
    <property type="molecule type" value="Genomic_DNA"/>
</dbReference>
<keyword evidence="7 8" id="KW-0472">Membrane</keyword>
<evidence type="ECO:0000313" key="10">
    <source>
        <dbReference type="EMBL" id="CAB4336231.1"/>
    </source>
</evidence>
<dbReference type="InterPro" id="IPR013525">
    <property type="entry name" value="ABC2_TM"/>
</dbReference>
<evidence type="ECO:0000259" key="9">
    <source>
        <dbReference type="PROSITE" id="PS51012"/>
    </source>
</evidence>
<accession>A0A6J5Z0V4</accession>
<dbReference type="Pfam" id="PF01061">
    <property type="entry name" value="ABC2_membrane"/>
    <property type="match status" value="1"/>
</dbReference>
<feature type="transmembrane region" description="Helical" evidence="8">
    <location>
        <begin position="156"/>
        <end position="184"/>
    </location>
</feature>
<dbReference type="GO" id="GO:0015920">
    <property type="term" value="P:lipopolysaccharide transport"/>
    <property type="evidence" value="ECO:0007669"/>
    <property type="project" value="TreeGrafter"/>
</dbReference>
<name>A0A6J5Z0V4_9ZZZZ</name>
<evidence type="ECO:0000256" key="2">
    <source>
        <dbReference type="ARBA" id="ARBA00022448"/>
    </source>
</evidence>